<gene>
    <name evidence="2" type="ORF">BT62DRAFT_870818</name>
</gene>
<feature type="non-terminal residue" evidence="2">
    <location>
        <position position="1"/>
    </location>
</feature>
<dbReference type="RefSeq" id="XP_043038076.1">
    <property type="nucleotide sequence ID" value="XM_043182519.1"/>
</dbReference>
<reference evidence="2" key="1">
    <citation type="submission" date="2020-11" db="EMBL/GenBank/DDBJ databases">
        <title>Adaptations for nitrogen fixation in a non-lichenized fungal sporocarp promotes dispersal by wood-feeding termites.</title>
        <authorList>
            <consortium name="DOE Joint Genome Institute"/>
            <person name="Koch R.A."/>
            <person name="Yoon G."/>
            <person name="Arayal U."/>
            <person name="Lail K."/>
            <person name="Amirebrahimi M."/>
            <person name="Labutti K."/>
            <person name="Lipzen A."/>
            <person name="Riley R."/>
            <person name="Barry K."/>
            <person name="Henrissat B."/>
            <person name="Grigoriev I.V."/>
            <person name="Herr J.R."/>
            <person name="Aime M.C."/>
        </authorList>
    </citation>
    <scope>NUCLEOTIDE SEQUENCE</scope>
    <source>
        <strain evidence="2">MCA 3950</strain>
    </source>
</reference>
<keyword evidence="1" id="KW-0472">Membrane</keyword>
<proteinExistence type="predicted"/>
<dbReference type="Proteomes" id="UP000812287">
    <property type="component" value="Unassembled WGS sequence"/>
</dbReference>
<keyword evidence="1" id="KW-0812">Transmembrane</keyword>
<dbReference type="AlphaFoldDB" id="A0A9P8AR68"/>
<sequence>RTLLQLIWSCSATIFVCTWLAVHPSVPGREGRGRLAIALRRTNLMLLAIIVPEIIIGWAAAQW</sequence>
<dbReference type="OrthoDB" id="9451547at2759"/>
<keyword evidence="1" id="KW-1133">Transmembrane helix</keyword>
<dbReference type="GeneID" id="66104816"/>
<name>A0A9P8AR68_9AGAR</name>
<accession>A0A9P8AR68</accession>
<dbReference type="PANTHER" id="PTHR35043:SF7">
    <property type="entry name" value="TRANSCRIPTION FACTOR DOMAIN-CONTAINING PROTEIN"/>
    <property type="match status" value="1"/>
</dbReference>
<comment type="caution">
    <text evidence="2">The sequence shown here is derived from an EMBL/GenBank/DDBJ whole genome shotgun (WGS) entry which is preliminary data.</text>
</comment>
<evidence type="ECO:0000256" key="1">
    <source>
        <dbReference type="SAM" id="Phobius"/>
    </source>
</evidence>
<protein>
    <submittedName>
        <fullName evidence="2">Uncharacterized protein</fullName>
    </submittedName>
</protein>
<evidence type="ECO:0000313" key="3">
    <source>
        <dbReference type="Proteomes" id="UP000812287"/>
    </source>
</evidence>
<feature type="non-terminal residue" evidence="2">
    <location>
        <position position="63"/>
    </location>
</feature>
<evidence type="ECO:0000313" key="2">
    <source>
        <dbReference type="EMBL" id="KAG7444576.1"/>
    </source>
</evidence>
<feature type="transmembrane region" description="Helical" evidence="1">
    <location>
        <begin position="43"/>
        <end position="61"/>
    </location>
</feature>
<dbReference type="PANTHER" id="PTHR35043">
    <property type="entry name" value="TRANSCRIPTION FACTOR DOMAIN-CONTAINING PROTEIN"/>
    <property type="match status" value="1"/>
</dbReference>
<organism evidence="2 3">
    <name type="scientific">Guyanagaster necrorhizus</name>
    <dbReference type="NCBI Taxonomy" id="856835"/>
    <lineage>
        <taxon>Eukaryota</taxon>
        <taxon>Fungi</taxon>
        <taxon>Dikarya</taxon>
        <taxon>Basidiomycota</taxon>
        <taxon>Agaricomycotina</taxon>
        <taxon>Agaricomycetes</taxon>
        <taxon>Agaricomycetidae</taxon>
        <taxon>Agaricales</taxon>
        <taxon>Marasmiineae</taxon>
        <taxon>Physalacriaceae</taxon>
        <taxon>Guyanagaster</taxon>
    </lineage>
</organism>
<feature type="transmembrane region" description="Helical" evidence="1">
    <location>
        <begin position="6"/>
        <end position="22"/>
    </location>
</feature>
<keyword evidence="3" id="KW-1185">Reference proteome</keyword>
<dbReference type="EMBL" id="MU250539">
    <property type="protein sequence ID" value="KAG7444576.1"/>
    <property type="molecule type" value="Genomic_DNA"/>
</dbReference>